<dbReference type="InterPro" id="IPR029058">
    <property type="entry name" value="AB_hydrolase_fold"/>
</dbReference>
<sequence>MKTRTILILLWSISLFHSFGQSKEAKYISKKFALEHQYEGDFTTVKNTIAGYEPYRPYLKYVLVGFDAYKLAYWTDIGGEEKWLSGSILVPKEYNETNKNVLMFCHGTIFNQDVPSNWNSPIHIEALPAMGNRITFLPDYLGYGTSSEDVPAYMQKKITVQQLQEFVEYGFMALEKLEVPFSKQMDVVGFSQGGHAALALAESQSESKNSIYDLKNVVSIGGPIDINENLDYILKKQTFASAAYLTYIFGSYGHYYWENNVSGIFNEPYDQLTKDFANGNSTLKMLKDSTTVDIRALMNPKFLEDFLGNKNHWMRKDFASNSITPFETDIPVLLIHGIKDEDVPFATTKKFFNELKKQNEVEKVTFYPLDNLNHIESGFLGIQLALDFLTD</sequence>
<dbReference type="InterPro" id="IPR001375">
    <property type="entry name" value="Peptidase_S9_cat"/>
</dbReference>
<dbReference type="EMBL" id="QTJX01000002">
    <property type="protein sequence ID" value="RDY60106.1"/>
    <property type="molecule type" value="Genomic_DNA"/>
</dbReference>
<dbReference type="GO" id="GO:0006508">
    <property type="term" value="P:proteolysis"/>
    <property type="evidence" value="ECO:0007669"/>
    <property type="project" value="InterPro"/>
</dbReference>
<comment type="caution">
    <text evidence="2">The sequence shown here is derived from an EMBL/GenBank/DDBJ whole genome shotgun (WGS) entry which is preliminary data.</text>
</comment>
<evidence type="ECO:0000313" key="3">
    <source>
        <dbReference type="Proteomes" id="UP000261828"/>
    </source>
</evidence>
<evidence type="ECO:0000259" key="1">
    <source>
        <dbReference type="Pfam" id="PF00326"/>
    </source>
</evidence>
<protein>
    <submittedName>
        <fullName evidence="2">Alpha/beta hydrolase</fullName>
    </submittedName>
</protein>
<name>A0A371JRK6_9FLAO</name>
<evidence type="ECO:0000313" key="2">
    <source>
        <dbReference type="EMBL" id="RDY60106.1"/>
    </source>
</evidence>
<dbReference type="Gene3D" id="3.40.50.1820">
    <property type="entry name" value="alpha/beta hydrolase"/>
    <property type="match status" value="1"/>
</dbReference>
<dbReference type="AlphaFoldDB" id="A0A371JRK6"/>
<dbReference type="InterPro" id="IPR005152">
    <property type="entry name" value="Lipase_secreted"/>
</dbReference>
<gene>
    <name evidence="2" type="ORF">DX873_12300</name>
</gene>
<reference evidence="2 3" key="1">
    <citation type="submission" date="2018-08" db="EMBL/GenBank/DDBJ databases">
        <title>Muricauda nanhaiensis sp. nov., isolated from seawater of the South China Sea.</title>
        <authorList>
            <person name="Dang Y."/>
        </authorList>
    </citation>
    <scope>NUCLEOTIDE SEQUENCE [LARGE SCALE GENOMIC DNA]</scope>
    <source>
        <strain evidence="2 3">SM1704</strain>
    </source>
</reference>
<dbReference type="GO" id="GO:0016042">
    <property type="term" value="P:lipid catabolic process"/>
    <property type="evidence" value="ECO:0007669"/>
    <property type="project" value="InterPro"/>
</dbReference>
<keyword evidence="3" id="KW-1185">Reference proteome</keyword>
<keyword evidence="2" id="KW-0378">Hydrolase</keyword>
<dbReference type="PANTHER" id="PTHR34853">
    <property type="match status" value="1"/>
</dbReference>
<dbReference type="Proteomes" id="UP000261828">
    <property type="component" value="Unassembled WGS sequence"/>
</dbReference>
<dbReference type="GO" id="GO:0004806">
    <property type="term" value="F:triacylglycerol lipase activity"/>
    <property type="evidence" value="ECO:0007669"/>
    <property type="project" value="InterPro"/>
</dbReference>
<organism evidence="2 3">
    <name type="scientific">Flagellimonas nanhaiensis</name>
    <dbReference type="NCBI Taxonomy" id="2292706"/>
    <lineage>
        <taxon>Bacteria</taxon>
        <taxon>Pseudomonadati</taxon>
        <taxon>Bacteroidota</taxon>
        <taxon>Flavobacteriia</taxon>
        <taxon>Flavobacteriales</taxon>
        <taxon>Flavobacteriaceae</taxon>
        <taxon>Flagellimonas</taxon>
    </lineage>
</organism>
<dbReference type="PANTHER" id="PTHR34853:SF1">
    <property type="entry name" value="LIPASE 5"/>
    <property type="match status" value="1"/>
</dbReference>
<proteinExistence type="predicted"/>
<dbReference type="GO" id="GO:0008236">
    <property type="term" value="F:serine-type peptidase activity"/>
    <property type="evidence" value="ECO:0007669"/>
    <property type="project" value="InterPro"/>
</dbReference>
<feature type="domain" description="Peptidase S9 prolyl oligopeptidase catalytic" evidence="1">
    <location>
        <begin position="292"/>
        <end position="361"/>
    </location>
</feature>
<dbReference type="PIRSF" id="PIRSF029171">
    <property type="entry name" value="Esterase_LipA"/>
    <property type="match status" value="1"/>
</dbReference>
<dbReference type="Gene3D" id="1.10.260.160">
    <property type="match status" value="1"/>
</dbReference>
<accession>A0A371JRK6</accession>
<dbReference type="OrthoDB" id="9777975at2"/>
<dbReference type="RefSeq" id="WP_116184715.1">
    <property type="nucleotide sequence ID" value="NZ_QTJX01000002.1"/>
</dbReference>
<dbReference type="SUPFAM" id="SSF53474">
    <property type="entry name" value="alpha/beta-Hydrolases"/>
    <property type="match status" value="1"/>
</dbReference>
<dbReference type="Pfam" id="PF00326">
    <property type="entry name" value="Peptidase_S9"/>
    <property type="match status" value="1"/>
</dbReference>